<dbReference type="Gene3D" id="3.30.40.10">
    <property type="entry name" value="Zinc/RING finger domain, C3HC4 (zinc finger)"/>
    <property type="match status" value="1"/>
</dbReference>
<dbReference type="PROSITE" id="PS00518">
    <property type="entry name" value="ZF_RING_1"/>
    <property type="match status" value="1"/>
</dbReference>
<dbReference type="InterPro" id="IPR017907">
    <property type="entry name" value="Znf_RING_CS"/>
</dbReference>
<accession>A0A834MMR6</accession>
<sequence>MNLEDKILTFLNEFEDSLKCGICDENCKVAIRVKPCGHYFCQLCLKRHNSQCECPKCGSFYIADDLDENNIAKQCNSYLQECRALLENSPKDEQKRVLRQIQASIKRNISAKRASIRKTKQFGPHIIVTNNKKYCVNFTLVPTKKNPKGETPLHLACKRHKVDEVKRLLGQKVDINAKDYAGWAPLHEAIQSGNLKIVQLLLQEGCLVDIPGPDYTSPLHKAISLDNLDMVQILLSYGADPNVADYNGLKPVDMTSNFQIKKSLESYTLRPNENIFNVYISSDIYLYCHCIDNEYKDILILNKSIHLLNKMEVREKLTHIALKKTHKMSFKILQGMLLGLQFIEQESLKNYVDGDYFIDIPNYTFLENHEQLNNGIKKAMISSLLNLPKLFDGLSFHIEDHNIAVDVYHLKVDKEYLLRLIEAGGGQILLRAPALRTCEIENIHPFYAPLHSKTYWCCNYIIYPENKAPKLLYNMKELQHKTSRWLIDCIARFEICD</sequence>
<dbReference type="SMART" id="SM00184">
    <property type="entry name" value="RING"/>
    <property type="match status" value="1"/>
</dbReference>
<dbReference type="Pfam" id="PF00023">
    <property type="entry name" value="Ank"/>
    <property type="match status" value="1"/>
</dbReference>
<feature type="repeat" description="ANK" evidence="6">
    <location>
        <begin position="148"/>
        <end position="180"/>
    </location>
</feature>
<evidence type="ECO:0000256" key="7">
    <source>
        <dbReference type="PROSITE-ProRule" id="PRU00175"/>
    </source>
</evidence>
<evidence type="ECO:0000313" key="10">
    <source>
        <dbReference type="EMBL" id="KAF7284489.1"/>
    </source>
</evidence>
<feature type="domain" description="BRCT" evidence="9">
    <location>
        <begin position="386"/>
        <end position="497"/>
    </location>
</feature>
<evidence type="ECO:0000256" key="6">
    <source>
        <dbReference type="PROSITE-ProRule" id="PRU00023"/>
    </source>
</evidence>
<dbReference type="PROSITE" id="PS50297">
    <property type="entry name" value="ANK_REP_REGION"/>
    <property type="match status" value="3"/>
</dbReference>
<evidence type="ECO:0000313" key="11">
    <source>
        <dbReference type="Proteomes" id="UP000625711"/>
    </source>
</evidence>
<protein>
    <submittedName>
        <fullName evidence="10">Uncharacterized protein</fullName>
    </submittedName>
</protein>
<dbReference type="SMART" id="SM00248">
    <property type="entry name" value="ANK"/>
    <property type="match status" value="3"/>
</dbReference>
<dbReference type="PANTHER" id="PTHR24171:SF8">
    <property type="entry name" value="BRCA1-ASSOCIATED RING DOMAIN PROTEIN 1"/>
    <property type="match status" value="1"/>
</dbReference>
<dbReference type="Proteomes" id="UP000625711">
    <property type="component" value="Unassembled WGS sequence"/>
</dbReference>
<gene>
    <name evidence="10" type="ORF">GWI33_022080</name>
</gene>
<evidence type="ECO:0000259" key="9">
    <source>
        <dbReference type="PROSITE" id="PS50172"/>
    </source>
</evidence>
<dbReference type="InterPro" id="IPR036770">
    <property type="entry name" value="Ankyrin_rpt-contain_sf"/>
</dbReference>
<feature type="repeat" description="ANK" evidence="6">
    <location>
        <begin position="214"/>
        <end position="246"/>
    </location>
</feature>
<dbReference type="PRINTS" id="PR01415">
    <property type="entry name" value="ANKYRIN"/>
</dbReference>
<organism evidence="10 11">
    <name type="scientific">Rhynchophorus ferrugineus</name>
    <name type="common">Red palm weevil</name>
    <name type="synonym">Curculio ferrugineus</name>
    <dbReference type="NCBI Taxonomy" id="354439"/>
    <lineage>
        <taxon>Eukaryota</taxon>
        <taxon>Metazoa</taxon>
        <taxon>Ecdysozoa</taxon>
        <taxon>Arthropoda</taxon>
        <taxon>Hexapoda</taxon>
        <taxon>Insecta</taxon>
        <taxon>Pterygota</taxon>
        <taxon>Neoptera</taxon>
        <taxon>Endopterygota</taxon>
        <taxon>Coleoptera</taxon>
        <taxon>Polyphaga</taxon>
        <taxon>Cucujiformia</taxon>
        <taxon>Curculionidae</taxon>
        <taxon>Dryophthorinae</taxon>
        <taxon>Rhynchophorus</taxon>
    </lineage>
</organism>
<proteinExistence type="predicted"/>
<dbReference type="SUPFAM" id="SSF48403">
    <property type="entry name" value="Ankyrin repeat"/>
    <property type="match status" value="1"/>
</dbReference>
<comment type="caution">
    <text evidence="10">The sequence shown here is derived from an EMBL/GenBank/DDBJ whole genome shotgun (WGS) entry which is preliminary data.</text>
</comment>
<dbReference type="GO" id="GO:0085020">
    <property type="term" value="P:protein K6-linked ubiquitination"/>
    <property type="evidence" value="ECO:0007669"/>
    <property type="project" value="TreeGrafter"/>
</dbReference>
<reference evidence="10" key="1">
    <citation type="submission" date="2020-08" db="EMBL/GenBank/DDBJ databases">
        <title>Genome sequencing and assembly of the red palm weevil Rhynchophorus ferrugineus.</title>
        <authorList>
            <person name="Dias G.B."/>
            <person name="Bergman C.M."/>
            <person name="Manee M."/>
        </authorList>
    </citation>
    <scope>NUCLEOTIDE SEQUENCE</scope>
    <source>
        <strain evidence="10">AA-2017</strain>
        <tissue evidence="10">Whole larva</tissue>
    </source>
</reference>
<dbReference type="EMBL" id="JAACXV010000077">
    <property type="protein sequence ID" value="KAF7284489.1"/>
    <property type="molecule type" value="Genomic_DNA"/>
</dbReference>
<dbReference type="InterPro" id="IPR013083">
    <property type="entry name" value="Znf_RING/FYVE/PHD"/>
</dbReference>
<dbReference type="GO" id="GO:0004842">
    <property type="term" value="F:ubiquitin-protein transferase activity"/>
    <property type="evidence" value="ECO:0007669"/>
    <property type="project" value="TreeGrafter"/>
</dbReference>
<keyword evidence="4" id="KW-0862">Zinc</keyword>
<dbReference type="PANTHER" id="PTHR24171">
    <property type="entry name" value="ANKYRIN REPEAT DOMAIN-CONTAINING PROTEIN 39-RELATED"/>
    <property type="match status" value="1"/>
</dbReference>
<dbReference type="InterPro" id="IPR001357">
    <property type="entry name" value="BRCT_dom"/>
</dbReference>
<keyword evidence="3 7" id="KW-0863">Zinc-finger</keyword>
<keyword evidence="2" id="KW-0677">Repeat</keyword>
<keyword evidence="5 6" id="KW-0040">ANK repeat</keyword>
<feature type="domain" description="RING-type" evidence="8">
    <location>
        <begin position="20"/>
        <end position="57"/>
    </location>
</feature>
<dbReference type="Pfam" id="PF12796">
    <property type="entry name" value="Ank_2"/>
    <property type="match status" value="1"/>
</dbReference>
<feature type="repeat" description="ANK" evidence="6">
    <location>
        <begin position="181"/>
        <end position="213"/>
    </location>
</feature>
<dbReference type="PROSITE" id="PS50089">
    <property type="entry name" value="ZF_RING_2"/>
    <property type="match status" value="1"/>
</dbReference>
<evidence type="ECO:0000256" key="1">
    <source>
        <dbReference type="ARBA" id="ARBA00022723"/>
    </source>
</evidence>
<name>A0A834MMR6_RHYFE</name>
<dbReference type="GO" id="GO:0008270">
    <property type="term" value="F:zinc ion binding"/>
    <property type="evidence" value="ECO:0007669"/>
    <property type="project" value="UniProtKB-KW"/>
</dbReference>
<dbReference type="InterPro" id="IPR001841">
    <property type="entry name" value="Znf_RING"/>
</dbReference>
<evidence type="ECO:0000256" key="2">
    <source>
        <dbReference type="ARBA" id="ARBA00022737"/>
    </source>
</evidence>
<dbReference type="GO" id="GO:0070531">
    <property type="term" value="C:BRCA1-A complex"/>
    <property type="evidence" value="ECO:0007669"/>
    <property type="project" value="TreeGrafter"/>
</dbReference>
<evidence type="ECO:0000256" key="5">
    <source>
        <dbReference type="ARBA" id="ARBA00023043"/>
    </source>
</evidence>
<dbReference type="InterPro" id="IPR036420">
    <property type="entry name" value="BRCT_dom_sf"/>
</dbReference>
<dbReference type="AlphaFoldDB" id="A0A834MMR6"/>
<dbReference type="SUPFAM" id="SSF57850">
    <property type="entry name" value="RING/U-box"/>
    <property type="match status" value="1"/>
</dbReference>
<dbReference type="InterPro" id="IPR002110">
    <property type="entry name" value="Ankyrin_rpt"/>
</dbReference>
<keyword evidence="1" id="KW-0479">Metal-binding</keyword>
<dbReference type="PROSITE" id="PS50172">
    <property type="entry name" value="BRCT"/>
    <property type="match status" value="1"/>
</dbReference>
<dbReference type="Gene3D" id="3.40.50.10190">
    <property type="entry name" value="BRCT domain"/>
    <property type="match status" value="1"/>
</dbReference>
<dbReference type="OrthoDB" id="2384350at2759"/>
<dbReference type="GO" id="GO:0031436">
    <property type="term" value="C:BRCA1-BARD1 complex"/>
    <property type="evidence" value="ECO:0007669"/>
    <property type="project" value="TreeGrafter"/>
</dbReference>
<dbReference type="PROSITE" id="PS50088">
    <property type="entry name" value="ANK_REPEAT"/>
    <property type="match status" value="3"/>
</dbReference>
<keyword evidence="11" id="KW-1185">Reference proteome</keyword>
<evidence type="ECO:0000259" key="8">
    <source>
        <dbReference type="PROSITE" id="PS50089"/>
    </source>
</evidence>
<dbReference type="Gene3D" id="1.25.40.20">
    <property type="entry name" value="Ankyrin repeat-containing domain"/>
    <property type="match status" value="1"/>
</dbReference>
<evidence type="ECO:0000256" key="4">
    <source>
        <dbReference type="ARBA" id="ARBA00022833"/>
    </source>
</evidence>
<evidence type="ECO:0000256" key="3">
    <source>
        <dbReference type="ARBA" id="ARBA00022771"/>
    </source>
</evidence>